<keyword evidence="2 9" id="KW-0028">Amino-acid biosynthesis</keyword>
<evidence type="ECO:0000256" key="9">
    <source>
        <dbReference type="HAMAP-Rule" id="MF_00211"/>
    </source>
</evidence>
<dbReference type="Gene3D" id="3.40.1030.10">
    <property type="entry name" value="Nucleoside phosphorylase/phosphoribosyltransferase catalytic domain"/>
    <property type="match status" value="1"/>
</dbReference>
<comment type="pathway">
    <text evidence="1 9">Amino-acid biosynthesis; L-tryptophan biosynthesis; L-tryptophan from chorismate: step 2/5.</text>
</comment>
<dbReference type="InterPro" id="IPR005940">
    <property type="entry name" value="Anthranilate_Pribosyl_Tfrase"/>
</dbReference>
<keyword evidence="5 9" id="KW-0822">Tryptophan biosynthesis</keyword>
<comment type="cofactor">
    <cofactor evidence="9">
        <name>Mg(2+)</name>
        <dbReference type="ChEBI" id="CHEBI:18420"/>
    </cofactor>
    <text evidence="9">Binds 2 magnesium ions per monomer.</text>
</comment>
<gene>
    <name evidence="9" type="primary">trpD</name>
    <name evidence="12" type="ORF">HGMM_OP4C207</name>
</gene>
<keyword evidence="3 9" id="KW-0328">Glycosyltransferase</keyword>
<evidence type="ECO:0000256" key="8">
    <source>
        <dbReference type="ARBA" id="ARBA00061188"/>
    </source>
</evidence>
<dbReference type="InterPro" id="IPR000312">
    <property type="entry name" value="Glycosyl_Trfase_fam3"/>
</dbReference>
<evidence type="ECO:0000256" key="5">
    <source>
        <dbReference type="ARBA" id="ARBA00022822"/>
    </source>
</evidence>
<protein>
    <recommendedName>
        <fullName evidence="9">Anthranilate phosphoribosyltransferase</fullName>
        <ecNumber evidence="9">2.4.2.18</ecNumber>
    </recommendedName>
</protein>
<organism evidence="12">
    <name type="scientific">Acetithermum autotrophicum</name>
    <dbReference type="NCBI Taxonomy" id="1446466"/>
    <lineage>
        <taxon>Bacteria</taxon>
        <taxon>Candidatus Bipolaricaulota</taxon>
        <taxon>Candidatus Acetithermum</taxon>
    </lineage>
</organism>
<sequence length="347" mass="36802">MIERALQYLSEGKALPAELAHATMLELMSGRGSEAQVGALLMGLRVKGETVEELTAMARAMRAVCVPVRPRAPSPLIDLCGTGGAPLKTFNVSTVSAFVVAGAGVSVAKHGNRSVTSQCGSADLLEALGVDLQRTASEVERAIEELGIGFLFAPHFHPAMKYVAPVRRQLGVRTVFNLLGPLVNPAPIEAHLLGVFSGELVEPYAQVLQSLGMARALVVYGVDGIDEISITGPTLVAEVRDAQIRTYTVTPEMFGLRRASPEKIAALPPQESAHLTRALLQNSLTGAPYEMVLLNAGAAIYLGGGASSWEEGLCRAEESIVSGRAWEKLESLRAFGRRQEAITIGPP</sequence>
<keyword evidence="6 9" id="KW-0057">Aromatic amino acid biosynthesis</keyword>
<feature type="domain" description="Glycosyl transferase family 3" evidence="10">
    <location>
        <begin position="75"/>
        <end position="325"/>
    </location>
</feature>
<feature type="domain" description="Glycosyl transferase family 3 N-terminal" evidence="11">
    <location>
        <begin position="5"/>
        <end position="63"/>
    </location>
</feature>
<comment type="function">
    <text evidence="9">Catalyzes the transfer of the phosphoribosyl group of 5-phosphorylribose-1-pyrophosphate (PRPP) to anthranilate to yield N-(5'-phosphoribosyl)-anthranilate (PRA).</text>
</comment>
<dbReference type="PANTHER" id="PTHR43285:SF2">
    <property type="entry name" value="ANTHRANILATE PHOSPHORIBOSYLTRANSFERASE"/>
    <property type="match status" value="1"/>
</dbReference>
<comment type="caution">
    <text evidence="9">Lacks conserved residue(s) required for the propagation of feature annotation.</text>
</comment>
<dbReference type="InterPro" id="IPR017459">
    <property type="entry name" value="Glycosyl_Trfase_fam3_N_dom"/>
</dbReference>
<feature type="binding site" evidence="9">
    <location>
        <position position="93"/>
    </location>
    <ligand>
        <name>Mg(2+)</name>
        <dbReference type="ChEBI" id="CHEBI:18420"/>
        <label>1</label>
    </ligand>
</feature>
<dbReference type="EMBL" id="AP011803">
    <property type="protein sequence ID" value="BAL59571.1"/>
    <property type="molecule type" value="Genomic_DNA"/>
</dbReference>
<dbReference type="GO" id="GO:0004048">
    <property type="term" value="F:anthranilate phosphoribosyltransferase activity"/>
    <property type="evidence" value="ECO:0007669"/>
    <property type="project" value="UniProtKB-UniRule"/>
</dbReference>
<feature type="binding site" evidence="9">
    <location>
        <position position="112"/>
    </location>
    <ligand>
        <name>anthranilate</name>
        <dbReference type="ChEBI" id="CHEBI:16567"/>
        <label>1</label>
    </ligand>
</feature>
<dbReference type="FunFam" id="3.40.1030.10:FF:000002">
    <property type="entry name" value="Anthranilate phosphoribosyltransferase"/>
    <property type="match status" value="1"/>
</dbReference>
<feature type="binding site" evidence="9">
    <location>
        <position position="226"/>
    </location>
    <ligand>
        <name>Mg(2+)</name>
        <dbReference type="ChEBI" id="CHEBI:18420"/>
        <label>2</label>
    </ligand>
</feature>
<dbReference type="EC" id="2.4.2.18" evidence="9"/>
<feature type="binding site" evidence="9">
    <location>
        <position position="227"/>
    </location>
    <ligand>
        <name>Mg(2+)</name>
        <dbReference type="ChEBI" id="CHEBI:18420"/>
        <label>1</label>
    </ligand>
</feature>
<feature type="binding site" evidence="9">
    <location>
        <position position="81"/>
    </location>
    <ligand>
        <name>5-phospho-alpha-D-ribose 1-diphosphate</name>
        <dbReference type="ChEBI" id="CHEBI:58017"/>
    </ligand>
</feature>
<dbReference type="SUPFAM" id="SSF52418">
    <property type="entry name" value="Nucleoside phosphorylase/phosphoribosyltransferase catalytic domain"/>
    <property type="match status" value="1"/>
</dbReference>
<feature type="binding site" evidence="9">
    <location>
        <position position="227"/>
    </location>
    <ligand>
        <name>Mg(2+)</name>
        <dbReference type="ChEBI" id="CHEBI:18420"/>
        <label>2</label>
    </ligand>
</feature>
<keyword evidence="9" id="KW-0479">Metal-binding</keyword>
<proteinExistence type="inferred from homology"/>
<feature type="binding site" evidence="9">
    <location>
        <position position="89"/>
    </location>
    <ligand>
        <name>5-phospho-alpha-D-ribose 1-diphosphate</name>
        <dbReference type="ChEBI" id="CHEBI:58017"/>
    </ligand>
</feature>
<dbReference type="PANTHER" id="PTHR43285">
    <property type="entry name" value="ANTHRANILATE PHOSPHORIBOSYLTRANSFERASE"/>
    <property type="match status" value="1"/>
</dbReference>
<dbReference type="GO" id="GO:0000287">
    <property type="term" value="F:magnesium ion binding"/>
    <property type="evidence" value="ECO:0007669"/>
    <property type="project" value="UniProtKB-UniRule"/>
</dbReference>
<dbReference type="InterPro" id="IPR036320">
    <property type="entry name" value="Glycosyl_Trfase_fam3_N_dom_sf"/>
</dbReference>
<evidence type="ECO:0000259" key="10">
    <source>
        <dbReference type="Pfam" id="PF00591"/>
    </source>
</evidence>
<dbReference type="AlphaFoldDB" id="H5SVE2"/>
<dbReference type="Gene3D" id="1.20.970.10">
    <property type="entry name" value="Transferase, Pyrimidine Nucleoside Phosphorylase, Chain C"/>
    <property type="match status" value="1"/>
</dbReference>
<dbReference type="InterPro" id="IPR035902">
    <property type="entry name" value="Nuc_phospho_transferase"/>
</dbReference>
<dbReference type="UniPathway" id="UPA00035">
    <property type="reaction ID" value="UER00041"/>
</dbReference>
<feature type="binding site" evidence="9">
    <location>
        <position position="121"/>
    </location>
    <ligand>
        <name>5-phospho-alpha-D-ribose 1-diphosphate</name>
        <dbReference type="ChEBI" id="CHEBI:58017"/>
    </ligand>
</feature>
<reference evidence="12" key="2">
    <citation type="journal article" date="2012" name="PLoS ONE">
        <title>A Deeply Branching Thermophilic Bacterium with an Ancient Acetyl-CoA Pathway Dominates a Subsurface Ecosystem.</title>
        <authorList>
            <person name="Takami H."/>
            <person name="Noguchi H."/>
            <person name="Takaki Y."/>
            <person name="Uchiyama I."/>
            <person name="Toyoda A."/>
            <person name="Nishi S."/>
            <person name="Chee G.-J."/>
            <person name="Arai W."/>
            <person name="Nunoura T."/>
            <person name="Itoh T."/>
            <person name="Hattori M."/>
            <person name="Takai K."/>
        </authorList>
    </citation>
    <scope>NUCLEOTIDE SEQUENCE</scope>
</reference>
<dbReference type="GO" id="GO:0005829">
    <property type="term" value="C:cytosol"/>
    <property type="evidence" value="ECO:0007669"/>
    <property type="project" value="TreeGrafter"/>
</dbReference>
<evidence type="ECO:0000256" key="3">
    <source>
        <dbReference type="ARBA" id="ARBA00022676"/>
    </source>
</evidence>
<dbReference type="NCBIfam" id="TIGR01245">
    <property type="entry name" value="trpD"/>
    <property type="match status" value="1"/>
</dbReference>
<evidence type="ECO:0000256" key="7">
    <source>
        <dbReference type="ARBA" id="ARBA00052328"/>
    </source>
</evidence>
<feature type="binding site" evidence="9">
    <location>
        <begin position="109"/>
        <end position="117"/>
    </location>
    <ligand>
        <name>5-phospho-alpha-D-ribose 1-diphosphate</name>
        <dbReference type="ChEBI" id="CHEBI:58017"/>
    </ligand>
</feature>
<name>H5SVE2_ACEAU</name>
<dbReference type="Pfam" id="PF02885">
    <property type="entry name" value="Glycos_trans_3N"/>
    <property type="match status" value="1"/>
</dbReference>
<dbReference type="HAMAP" id="MF_00211">
    <property type="entry name" value="TrpD"/>
    <property type="match status" value="1"/>
</dbReference>
<feature type="binding site" evidence="9">
    <location>
        <position position="81"/>
    </location>
    <ligand>
        <name>anthranilate</name>
        <dbReference type="ChEBI" id="CHEBI:16567"/>
        <label>1</label>
    </ligand>
</feature>
<evidence type="ECO:0000256" key="4">
    <source>
        <dbReference type="ARBA" id="ARBA00022679"/>
    </source>
</evidence>
<evidence type="ECO:0000313" key="12">
    <source>
        <dbReference type="EMBL" id="BAL59571.1"/>
    </source>
</evidence>
<feature type="binding site" evidence="9">
    <location>
        <position position="167"/>
    </location>
    <ligand>
        <name>anthranilate</name>
        <dbReference type="ChEBI" id="CHEBI:16567"/>
        <label>2</label>
    </ligand>
</feature>
<dbReference type="Pfam" id="PF00591">
    <property type="entry name" value="Glycos_transf_3"/>
    <property type="match status" value="1"/>
</dbReference>
<dbReference type="GO" id="GO:0000162">
    <property type="term" value="P:L-tryptophan biosynthetic process"/>
    <property type="evidence" value="ECO:0007669"/>
    <property type="project" value="UniProtKB-UniRule"/>
</dbReference>
<comment type="subunit">
    <text evidence="9">Homodimer.</text>
</comment>
<comment type="catalytic activity">
    <reaction evidence="7 9">
        <text>N-(5-phospho-beta-D-ribosyl)anthranilate + diphosphate = 5-phospho-alpha-D-ribose 1-diphosphate + anthranilate</text>
        <dbReference type="Rhea" id="RHEA:11768"/>
        <dbReference type="ChEBI" id="CHEBI:16567"/>
        <dbReference type="ChEBI" id="CHEBI:18277"/>
        <dbReference type="ChEBI" id="CHEBI:33019"/>
        <dbReference type="ChEBI" id="CHEBI:58017"/>
        <dbReference type="EC" id="2.4.2.18"/>
    </reaction>
</comment>
<reference evidence="12" key="1">
    <citation type="journal article" date="2005" name="Environ. Microbiol.">
        <title>Genetic and functional properties of uncultivated thermophilic crenarchaeotes from a subsurface gold mine as revealed by analysis of genome fragments.</title>
        <authorList>
            <person name="Nunoura T."/>
            <person name="Hirayama H."/>
            <person name="Takami H."/>
            <person name="Oida H."/>
            <person name="Nishi S."/>
            <person name="Shimamura S."/>
            <person name="Suzuki Y."/>
            <person name="Inagaki F."/>
            <person name="Takai K."/>
            <person name="Nealson K.H."/>
            <person name="Horikoshi K."/>
        </authorList>
    </citation>
    <scope>NUCLEOTIDE SEQUENCE</scope>
</reference>
<keyword evidence="9" id="KW-0460">Magnesium</keyword>
<comment type="similarity">
    <text evidence="8">In the C-terminal section; belongs to the anthranilate phosphoribosyltransferase family.</text>
</comment>
<accession>H5SVE2</accession>
<evidence type="ECO:0000256" key="2">
    <source>
        <dbReference type="ARBA" id="ARBA00022605"/>
    </source>
</evidence>
<dbReference type="SUPFAM" id="SSF47648">
    <property type="entry name" value="Nucleoside phosphorylase/phosphoribosyltransferase N-terminal domain"/>
    <property type="match status" value="1"/>
</dbReference>
<evidence type="ECO:0000259" key="11">
    <source>
        <dbReference type="Pfam" id="PF02885"/>
    </source>
</evidence>
<evidence type="ECO:0000256" key="1">
    <source>
        <dbReference type="ARBA" id="ARBA00004907"/>
    </source>
</evidence>
<feature type="binding site" evidence="9">
    <location>
        <begin position="91"/>
        <end position="94"/>
    </location>
    <ligand>
        <name>5-phospho-alpha-D-ribose 1-diphosphate</name>
        <dbReference type="ChEBI" id="CHEBI:58017"/>
    </ligand>
</feature>
<evidence type="ECO:0000256" key="6">
    <source>
        <dbReference type="ARBA" id="ARBA00023141"/>
    </source>
</evidence>
<comment type="similarity">
    <text evidence="9">Belongs to the anthranilate phosphoribosyltransferase family.</text>
</comment>
<keyword evidence="4 9" id="KW-0808">Transferase</keyword>